<feature type="transmembrane region" description="Helical" evidence="1">
    <location>
        <begin position="2928"/>
        <end position="2947"/>
    </location>
</feature>
<name>A0ABX5Y3T5_9VIRU</name>
<proteinExistence type="predicted"/>
<dbReference type="GeneID" id="80538181"/>
<keyword evidence="3" id="KW-1185">Reference proteome</keyword>
<dbReference type="EMBL" id="MK558259">
    <property type="protein sequence ID" value="QDW92698.1"/>
    <property type="molecule type" value="Genomic_RNA"/>
</dbReference>
<dbReference type="SUPFAM" id="SSF52540">
    <property type="entry name" value="P-loop containing nucleoside triphosphate hydrolases"/>
    <property type="match status" value="1"/>
</dbReference>
<feature type="transmembrane region" description="Helical" evidence="1">
    <location>
        <begin position="3055"/>
        <end position="3079"/>
    </location>
</feature>
<feature type="transmembrane region" description="Helical" evidence="1">
    <location>
        <begin position="4421"/>
        <end position="4440"/>
    </location>
</feature>
<feature type="transmembrane region" description="Helical" evidence="1">
    <location>
        <begin position="2865"/>
        <end position="2882"/>
    </location>
</feature>
<dbReference type="RefSeq" id="YP_010799752.1">
    <property type="nucleotide sequence ID" value="NC_076691.1"/>
</dbReference>
<dbReference type="Proteomes" id="UP000831825">
    <property type="component" value="Segment"/>
</dbReference>
<protein>
    <submittedName>
        <fullName evidence="2">Polyprotein</fullName>
    </submittedName>
</protein>
<evidence type="ECO:0000313" key="2">
    <source>
        <dbReference type="EMBL" id="QDW92698.1"/>
    </source>
</evidence>
<keyword evidence="1" id="KW-0812">Transmembrane</keyword>
<dbReference type="Gene3D" id="3.40.50.300">
    <property type="entry name" value="P-loop containing nucleotide triphosphate hydrolases"/>
    <property type="match status" value="2"/>
</dbReference>
<organism evidence="2 3">
    <name type="scientific">Rhizoctonia solani hypovirus 1</name>
    <dbReference type="NCBI Taxonomy" id="2599957"/>
    <lineage>
        <taxon>Viruses</taxon>
        <taxon>Riboviria</taxon>
        <taxon>Orthornavirae</taxon>
        <taxon>Pisuviricota</taxon>
        <taxon>Duplopiviricetes</taxon>
        <taxon>Durnavirales</taxon>
        <taxon>Hypoviridae</taxon>
        <taxon>Thetahypovirus</taxon>
        <taxon>Thetahypovirus rhizoctoniae</taxon>
    </lineage>
</organism>
<dbReference type="InterPro" id="IPR027417">
    <property type="entry name" value="P-loop_NTPase"/>
</dbReference>
<keyword evidence="1" id="KW-1133">Transmembrane helix</keyword>
<accession>A0ABX5Y3T5</accession>
<reference evidence="2 3" key="1">
    <citation type="journal article" date="2019" name="Front. Cell. Infect. Microbiol.">
        <title>Extreme Diversity of Mycoviruses Present in Isolates of Rhizoctonia solani AG2-2 LP From Zoysia japonica From Brazil.</title>
        <authorList>
            <person name="Picarelli M.A.S.C."/>
            <person name="Forgia M."/>
            <person name="Rivas E.B."/>
            <person name="Nerva L."/>
            <person name="Chiapello M."/>
            <person name="Turina M."/>
            <person name="Colariccio A."/>
        </authorList>
    </citation>
    <scope>NUCLEOTIDE SEQUENCE [LARGE SCALE GENOMIC DNA]</scope>
    <source>
        <strain evidence="2">BR20</strain>
    </source>
</reference>
<sequence>MAPKSRFNWARIREFISVEEPTASAGEAHRISESPTINFIYHLPSSQKLITWNNSLALQRDNSGPLSGASATDADFAQRFRDGSITGCLNEEISTIQEILRERGGAYGYKDVDTGYLSYEGSETKCFGSGRTYHPDHCYPKWTAFTARICHSCDMYQPHDTFWTYAGTFDKDDDFTSRRPCELAPVVQETWNPEKKIMELLTCNGKGFDERGIHLGPCQNLVRTPKEAPKWWDHTATYDVDLIRLQNNPETKRFVYKSNSFDVCISCRHYGKNCVDGRFEEGIAKVKAMFAKAQRKHSRRIGRILREIARVDFIYDSVHCCDDESCQYTRRETAVSESAPVAFVECGPECMFDEEYNPEHFDCPLVRQETVDVYDAEYAAMRFTESYNNHTAKHENSVASRFLAVAIPLLLRFRAPRPTKAILDFDYTIPDYLFDVAYTSTEYSYTFEGEICETRTIEREVSPAHKESVQRPWTPPERVTKFLEYFTFGKASNLAAGHKGAHGTFKCQGCNSYVGQGVTCFYEGDTFCRKCAGDFATEFLELNLDMPTFEELKEHKAKCHTLVTTETYTPAKTESVLQYRYRIVTVTNTIPDLVQSHDYDLYNGLLPTSLFLPTIRPHCVEIPYEEVERASVAVKAFSSSVDPDTASPDVVPDHLVFESPAFALPFCHRQGSVHSPYAYSDEMVHTKGIREVDGKYPQAHLSLVDPSSLPKDTDFEQTLKGLVRNIVAWCSSHSSDKILVSAGVTPPSSCPVPLVFFCSASHPQAPNPMILPVYVKSRRGLTRELSSWRLLMFSEQAKGVDPAGKIYICVNGDSHWFKRAIEHLDAVRPMPGFLTSYGLHGRFYPGSLKFLAGSTDGQLPWFSQLMLARSHVYGNESWIWDSPLAVSQLVFDDSLEFNAESQMVEPHWAFSVLDNQWMEWTVEHGRVMTSRVLKCPTTRPLSCNPLPTTQLPGTGKRIVMKIPSWERYRTSNRDIDLVRDFTTSCPANRSADGRAAYNGDFVPLECRTNDLEPWLEYERRYLDTEIKSRTEQYPSGTQFEVLTWDRPVTQGCVKLLLGLPGEPWDGIGIKVILPASYISKVALAKARFLPLVHGHSDHKFWISNGRVDHLYEGFPMWHELSATTPLWSVSDNGHPQMESLYGLGSSIPTDLYYGFYAKAREQYGGDEALIFSIGCRVVLTEPIVRRPNYHNIGWKFNMAGSIIFVFNYPTGPITEEEVRNLTPEIFRDWRGGKATFKSTPPFFRVTPTARKPMTVNRGSHVTTGRTYTTDPRSGLRWIDRHGISNYPEGRSPESHLIYFHNELISICPPSHAVSELKKDLASQITKETAHLPHDSLVVIRTRNVGTRHVAKILGLRTVHEPSFTSSEIVIPSAFSGKVAISILRLAVLAWGPPHVRFLITNSDPGNYPDGYVYPLEVMKPRLMSVSHWGGACMETVIGYGGSLDSNLFEGALTTHANVYGTCEAILWQAGTVVVTLEKCSGVKGTQSDVSTHLNTPVNIFELCNGQLFHVTRLTHANISARQIKFDATNSFEEGLIAQGAKRIRSCEIPCLTKNTMRNFNDPVLDRATSPFPEIAETCSIVPDTRQMDFRDHGRFRCPHQFNTVHHITPQVFSIARSIHANIPAYMQSAIDQVKDILSKLDPNARVHVVAMGGPGAETRHCQFRLQPELKATLTLCFTDRHTFVPSEWTAVRVTPPSGRHLAGLRLLPMFFDFRPVRFAVTNGFTNEGHHDFGTHWDLAGCPTSVIRFNRRPTNCNHFYGTCSSNAHQWRLFVNSMAVAGHVYGTEEALLEYVDRHRAVYVDSPGSRLAYSNDQKTYGDFKIDVQAKAKDGTLSPRRRFMATSQDFDSWFNEYCTARKTDTPAQKVHPMVTPPGFRGLGLPRCTYAKHTHIRGFKVQIPDDRLYAGHRGSTFIYRTGSLPKRDYKGLVQHFNGLIDDMTAWVSGNTSEGDIINVSTWAQADVSTGHTIILSPIGEKHANSGLTVTLRAELSDKLALAKTRLLGLFIAVPGRTVRISNGRKEWHQESYMEDACDRLLRDPAVSITSAAKWGTPACELLKCKSGTLEKYKATFINTMAKLLYEYGADERLLMLLPIWIPKEAVTKGWRLDKEIACNSSPRLLQPCETYLEKPCGAITRPRYIHNYHVAGSALTPSTSVKDWFIEDVVTPSPTIPGPLHDVRSEKSFHPAFNEDELKIYDAVMEGLTPPVRSRFINLLSNLVKASDVSRTKPGILRNTMGEDWHQSEPLLAESAPVALKLPEEVEHRHPAHIRYNHEPTLSNFNELVSVANASLVTFPPMGHIGMGWVYNQGLAYFEPDYAYKNNEWSIFRRKDVQTLHFLDIPTPPKTPLPPFIEELVIWIERNASKFDGKVAITANPDGPPPPASLGFAPLAINGTRDDWITRQVPELIGRENAFARLAVMLTSNRVKDWWILNGREVELNVLPDLIPGRIHTWNRFDACPIVLSSARSDLKIRDERNFAGYLALSRHYGVDEVVLQSYPCTVSMSTAPTVASFGIYPVQGGWEDIEIIHNTKSWYKGEGTRLAIYNAKFANSKMQMPRPIAGPNKLMYDQRKNLGHIERTLAEVPVVDSPLDVEDPSETLLIVAYGTNGDITPVKYMARVAQTIGVKTVLWVLKISKEELRAVVKGDIRSQIRNFILYYGVGRMGFKGVITPQLRVPGNSRTFELTPWEFTDPIRNDYWWSQTLLNLFISVKTPDIKIGSVIGSNFPRSADGRFALKMTSQNPARPEKIGYVLGSDGADTVPLWIQKAYQRIDDPDHGGKAFDGFTKVWCTGGQGIMQTLRMKDVIPLIYAPGFDRTLHLPHSQDYLQETDFSHFVQVLEDMGFRLADNVSKSWRTSIKHCVPRLRQASIMVVVRIVVLLVLNRQWFISLLTTAVSFPELALIARTGLVDAGLLVLAFFVRYPLATSVPGFIFTCCYLAFGEILVLYSKWKLAGTKHVFLGVQTSRKFPFVEHMAIVDRRLGERVHLQWQGDRRNLVNPFRGVVDNHVQPVDNVFFIPVPINYPRAKAALLHRTGRYSPWFNCQTVLPAVTDYNFFVTAIVLTAQVFIFPLTFIAYVSWIGRWFSSVEIASLPADDFFRFGTETDYTALGDVEARIAEQEERTALIIAAENDKKNSSASIPLQHATAGYGPGVSLNSSDYTPLSILHPTVRAVVTVTEIDDEESYITKSPDAIEWNPAFDKNATVDTLLNEAIEELKAHPDAYTLDDFVLHAALLAESAKEQGMPDEHAYHGAIIALHDYILSIPEPDEVDEWRREFVPLRAARGLNRALQTLSNWIHAAHADLPKPLRSFLSALYRWIEGLAAKLKTYGIKIYLAAQYVGDQLARLSIVLWREFSKALLPLFEIMFGGKLAKRMKAVWALGGVAKNPSMSAQRRLQEMYALASYERDPHFETAYKQAIEDVISHLPSETNIGPNLYPSHIKPVKGKRPLIEAGKREDFIKWLYPSNDKLGRSQYRAATVPLKAVMSRFEADAIVEGKTWSALEIDRLNELRKSDYPAFARALTDKYNASGRAVSLDDDRVAQLYHDIYLSEQVLTRLQQGAPQTVDHVWEVAQNPSVMYEMQERYAYYGLKFDPSKEIIPPVLPPERMALYDEVAAKIVAKWPERYQNRQLTSPETLMNYLTLKKQWTRGSGPMFEPSYADRRQLTQLRKDGHAHIDGTDQHDIGKRFKMWESGLGYAVLKKAYADAKSGKVDVQQFAAFVKSQPTPVNKLARGVTFMPITQWFKGMMECFAQNQRVTWRSTYIGKNMPLGQHMREFFDKVRALPVVGEGDAKQMDSRFQAGILYGLGRIAHHAWTWGSPHVVNGAAIASHKAKRYEALQDGWIFNLHIPAKGYSAPAMLAPAGLNPRYTPSIHVTFKGENRFYSTRNPKTLEIVKGAISRTSREFEDWYPEAMKQLPEEDLEKLNSSIHRHRMLESTHPQYANVTKKIRGGATGLEDTTDLNTDGKKLGTIAALVTFGELIGKRISVASALDESKYIEAHTSDDNIFGIDPMRLYGITEEEFRKARPQFIQAFAENNLDMTFFFRDGEHDGVRGRFLEYLSHFSRPITNRDRLTIARVNDYYRNVMKDESWPGIKDPLTGEDPTAIVYINTSAMDSRQSANNAYKASKYNDRYLFAMIARDVGQANLKAFNFKSYTQNLAAYHTNAMRYLAAAAFPKTCVRNGIASLPEYESDEWNFIQAHFHPTEESVGKNATYQRYRIDGNVLTKRWPKGIHGEGVPIAFYERLEKLKKEAQFPAYTTIVYNHMKPQKEQKINKTARTWAKVTRGVLSPDEGIKQTLDEMREFFQAIPKKFTRGVVPTLEMVHPDEIWQGSGRVEASIFKKYEQDCIAAGTTTNLGGFSRLINRSPYGGCCDAAYWYHHFHTDEGNALLAAHPDYVWRNACTMISVIYGFSWMVERFILGLAWIGMFWAVMMFYLIDVSKIYSVLGLIRWHSTMDADPYIAGLLPRDVYIHSKRFSDWAAGFVPMGFFYFLRFDIIIDGPSEWCSHIAKMVQTFTYTTPMTSTQPGAPQNEWGPIASTVITELQLLRNAARTAVVSVKGPTGTGKSTWLVYEIMRLWLLERGGRTFLVAPFTVLRDDWSLPSWFGFGNHDTPEAERNSLYQVLKGGVTIASNKKILLATYGHFAGRLERGEIRENDIVCMDETHLGGPAQVLVQRLCEERGIAIVNLSATPARVEGLDQGDVIDATNVVTQKNRKKVELFPAATPQTTMLQEMLAKKEVDPLLGYSHRDMAMRCIIKVNKISGKGDNVISHIIAGIDELRKADPEIPMAFEFSSATFKTQKKEREEYCNKGRYIIVATDIIGVGYDIKPPAYSIIDNGLTIQEHQGFLQQPMNSTKDQMEQFHGRVGRNSSDRNGLIYCTENAGTGTPAQSYGSGSYYVDDRICKAIGVPRLKEVPAGAAVPSFPYFGISPTIADPQLRAGLVWTFLMALSGVAPHEMPTFYRRYAEQGWKLPEEQEWLAKQIESARVSQQVPSWRVIDTLHMQDPFFVFVENMAVLGGSTAHKGGFQLERGGQFCGPIYPRAGQWMTYSHLSRNRNTITVKAKITTESEAFEEITKGFEERIAKLEARLKKRNGRLTDGSNLKDELEIRRLQTQRVATRAGQAASTFLDSLKPQIVSAVASRAQAHAHDSIWSAGLEEARKRTDIPTSVSRMPPPFNPSTAVREAMSAAFDAEEKKQRLPVDKPAAHRMIKAAIESSDAQQSRKAKRAELNIAYSRFRLQAKSQSIPDELIQIAWNTNRDEILENTATNMHVYDITPNKKLTDCLIRWTYWRGANRRSLPCKGDEHDRDEIEQVCKEHIEGEVNPVDAVCLICRTCKHS</sequence>
<evidence type="ECO:0000313" key="3">
    <source>
        <dbReference type="Proteomes" id="UP000831825"/>
    </source>
</evidence>
<keyword evidence="1" id="KW-0472">Membrane</keyword>
<evidence type="ECO:0000256" key="1">
    <source>
        <dbReference type="SAM" id="Phobius"/>
    </source>
</evidence>